<evidence type="ECO:0000256" key="7">
    <source>
        <dbReference type="ARBA" id="ARBA00022840"/>
    </source>
</evidence>
<evidence type="ECO:0000256" key="2">
    <source>
        <dbReference type="ARBA" id="ARBA00012513"/>
    </source>
</evidence>
<dbReference type="SMART" id="SM00220">
    <property type="entry name" value="S_TKc"/>
    <property type="match status" value="1"/>
</dbReference>
<dbReference type="PROSITE" id="PS00108">
    <property type="entry name" value="PROTEIN_KINASE_ST"/>
    <property type="match status" value="1"/>
</dbReference>
<evidence type="ECO:0000313" key="14">
    <source>
        <dbReference type="Proteomes" id="UP001470230"/>
    </source>
</evidence>
<accession>A0ABR2J0T1</accession>
<keyword evidence="3 11" id="KW-0723">Serine/threonine-protein kinase</keyword>
<dbReference type="EMBL" id="JAPFFF010000013">
    <property type="protein sequence ID" value="KAK8871419.1"/>
    <property type="molecule type" value="Genomic_DNA"/>
</dbReference>
<dbReference type="CDD" id="cd05122">
    <property type="entry name" value="PKc_STE"/>
    <property type="match status" value="1"/>
</dbReference>
<dbReference type="InterPro" id="IPR000719">
    <property type="entry name" value="Prot_kinase_dom"/>
</dbReference>
<evidence type="ECO:0000256" key="4">
    <source>
        <dbReference type="ARBA" id="ARBA00022679"/>
    </source>
</evidence>
<dbReference type="PROSITE" id="PS50011">
    <property type="entry name" value="PROTEIN_KINASE_DOM"/>
    <property type="match status" value="1"/>
</dbReference>
<keyword evidence="14" id="KW-1185">Reference proteome</keyword>
<dbReference type="PANTHER" id="PTHR48012">
    <property type="entry name" value="STERILE20-LIKE KINASE, ISOFORM B-RELATED"/>
    <property type="match status" value="1"/>
</dbReference>
<evidence type="ECO:0000256" key="9">
    <source>
        <dbReference type="ARBA" id="ARBA00048679"/>
    </source>
</evidence>
<evidence type="ECO:0000256" key="3">
    <source>
        <dbReference type="ARBA" id="ARBA00022527"/>
    </source>
</evidence>
<comment type="catalytic activity">
    <reaction evidence="9">
        <text>L-seryl-[protein] + ATP = O-phospho-L-seryl-[protein] + ADP + H(+)</text>
        <dbReference type="Rhea" id="RHEA:17989"/>
        <dbReference type="Rhea" id="RHEA-COMP:9863"/>
        <dbReference type="Rhea" id="RHEA-COMP:11604"/>
        <dbReference type="ChEBI" id="CHEBI:15378"/>
        <dbReference type="ChEBI" id="CHEBI:29999"/>
        <dbReference type="ChEBI" id="CHEBI:30616"/>
        <dbReference type="ChEBI" id="CHEBI:83421"/>
        <dbReference type="ChEBI" id="CHEBI:456216"/>
        <dbReference type="EC" id="2.7.11.1"/>
    </reaction>
</comment>
<dbReference type="InterPro" id="IPR050629">
    <property type="entry name" value="STE20/SPS1-PAK"/>
</dbReference>
<dbReference type="SUPFAM" id="SSF56112">
    <property type="entry name" value="Protein kinase-like (PK-like)"/>
    <property type="match status" value="1"/>
</dbReference>
<dbReference type="Gene3D" id="1.10.510.10">
    <property type="entry name" value="Transferase(Phosphotransferase) domain 1"/>
    <property type="match status" value="1"/>
</dbReference>
<reference evidence="13 14" key="1">
    <citation type="submission" date="2024-04" db="EMBL/GenBank/DDBJ databases">
        <title>Tritrichomonas musculus Genome.</title>
        <authorList>
            <person name="Alves-Ferreira E."/>
            <person name="Grigg M."/>
            <person name="Lorenzi H."/>
            <person name="Galac M."/>
        </authorList>
    </citation>
    <scope>NUCLEOTIDE SEQUENCE [LARGE SCALE GENOMIC DNA]</scope>
    <source>
        <strain evidence="13 14">EAF2021</strain>
    </source>
</reference>
<dbReference type="Pfam" id="PF00069">
    <property type="entry name" value="Pkinase"/>
    <property type="match status" value="1"/>
</dbReference>
<feature type="domain" description="Protein kinase" evidence="12">
    <location>
        <begin position="16"/>
        <end position="273"/>
    </location>
</feature>
<evidence type="ECO:0000256" key="8">
    <source>
        <dbReference type="ARBA" id="ARBA00047899"/>
    </source>
</evidence>
<protein>
    <recommendedName>
        <fullName evidence="2">non-specific serine/threonine protein kinase</fullName>
        <ecNumber evidence="2">2.7.11.1</ecNumber>
    </recommendedName>
</protein>
<gene>
    <name evidence="13" type="ORF">M9Y10_007145</name>
</gene>
<dbReference type="InterPro" id="IPR011009">
    <property type="entry name" value="Kinase-like_dom_sf"/>
</dbReference>
<dbReference type="PROSITE" id="PS00107">
    <property type="entry name" value="PROTEIN_KINASE_ATP"/>
    <property type="match status" value="1"/>
</dbReference>
<dbReference type="PANTHER" id="PTHR48012:SF10">
    <property type="entry name" value="FI20177P1"/>
    <property type="match status" value="1"/>
</dbReference>
<feature type="binding site" evidence="10">
    <location>
        <position position="45"/>
    </location>
    <ligand>
        <name>ATP</name>
        <dbReference type="ChEBI" id="CHEBI:30616"/>
    </ligand>
</feature>
<evidence type="ECO:0000256" key="11">
    <source>
        <dbReference type="RuleBase" id="RU000304"/>
    </source>
</evidence>
<dbReference type="InterPro" id="IPR008271">
    <property type="entry name" value="Ser/Thr_kinase_AS"/>
</dbReference>
<proteinExistence type="inferred from homology"/>
<evidence type="ECO:0000259" key="12">
    <source>
        <dbReference type="PROSITE" id="PS50011"/>
    </source>
</evidence>
<evidence type="ECO:0000256" key="10">
    <source>
        <dbReference type="PROSITE-ProRule" id="PRU10141"/>
    </source>
</evidence>
<evidence type="ECO:0000313" key="13">
    <source>
        <dbReference type="EMBL" id="KAK8871419.1"/>
    </source>
</evidence>
<evidence type="ECO:0000256" key="6">
    <source>
        <dbReference type="ARBA" id="ARBA00022777"/>
    </source>
</evidence>
<dbReference type="EC" id="2.7.11.1" evidence="2"/>
<comment type="similarity">
    <text evidence="1">Belongs to the protein kinase superfamily. STE Ser/Thr protein kinase family. STE20 subfamily.</text>
</comment>
<keyword evidence="7 10" id="KW-0067">ATP-binding</keyword>
<comment type="caution">
    <text evidence="13">The sequence shown here is derived from an EMBL/GenBank/DDBJ whole genome shotgun (WGS) entry which is preliminary data.</text>
</comment>
<organism evidence="13 14">
    <name type="scientific">Tritrichomonas musculus</name>
    <dbReference type="NCBI Taxonomy" id="1915356"/>
    <lineage>
        <taxon>Eukaryota</taxon>
        <taxon>Metamonada</taxon>
        <taxon>Parabasalia</taxon>
        <taxon>Tritrichomonadida</taxon>
        <taxon>Tritrichomonadidae</taxon>
        <taxon>Tritrichomonas</taxon>
    </lineage>
</organism>
<dbReference type="InterPro" id="IPR017441">
    <property type="entry name" value="Protein_kinase_ATP_BS"/>
</dbReference>
<evidence type="ECO:0000256" key="1">
    <source>
        <dbReference type="ARBA" id="ARBA00008874"/>
    </source>
</evidence>
<comment type="catalytic activity">
    <reaction evidence="8">
        <text>L-threonyl-[protein] + ATP = O-phospho-L-threonyl-[protein] + ADP + H(+)</text>
        <dbReference type="Rhea" id="RHEA:46608"/>
        <dbReference type="Rhea" id="RHEA-COMP:11060"/>
        <dbReference type="Rhea" id="RHEA-COMP:11605"/>
        <dbReference type="ChEBI" id="CHEBI:15378"/>
        <dbReference type="ChEBI" id="CHEBI:30013"/>
        <dbReference type="ChEBI" id="CHEBI:30616"/>
        <dbReference type="ChEBI" id="CHEBI:61977"/>
        <dbReference type="ChEBI" id="CHEBI:456216"/>
        <dbReference type="EC" id="2.7.11.1"/>
    </reaction>
</comment>
<name>A0ABR2J0T1_9EUKA</name>
<keyword evidence="5 10" id="KW-0547">Nucleotide-binding</keyword>
<keyword evidence="4" id="KW-0808">Transferase</keyword>
<dbReference type="Proteomes" id="UP001470230">
    <property type="component" value="Unassembled WGS sequence"/>
</dbReference>
<keyword evidence="6" id="KW-0418">Kinase</keyword>
<evidence type="ECO:0000256" key="5">
    <source>
        <dbReference type="ARBA" id="ARBA00022741"/>
    </source>
</evidence>
<sequence length="358" mass="40782">MSKKTMFDFKTKSSDFKVIQLLGCGAFGQVFELLHIPSGKHYAGKLFIDVDSAKLKEINKEIGIMDSMDSEYMVNFYGMIKFPKTNPHSMIIMDYCDRGSVRDIMDYNEITLTEEQMSFILHDLLCALSVLHNKYKIIHRDIKLANILMSTDSSVKVTDFGISRKFEQTTIHTSSTVGTPYWMAPEVILSEKYSYPADIWSVGATAVELAEGAPPFCELPETRAMNEIVTRGFPGFRSGTTISSELRNFIYKCMIRNPDRRPTADELLTHPFIRKCEKLDRKATFANVLSQNINFVDLIADEDIEYITKFIKFENTPEYNKQTNKSESKKTFNTFIKKAAPGVAVDSIYVKDANSEQK</sequence>